<keyword evidence="1" id="KW-0862">Zinc</keyword>
<dbReference type="Proteomes" id="UP000237105">
    <property type="component" value="Unassembled WGS sequence"/>
</dbReference>
<dbReference type="InterPro" id="IPR013083">
    <property type="entry name" value="Znf_RING/FYVE/PHD"/>
</dbReference>
<dbReference type="SUPFAM" id="SSF57850">
    <property type="entry name" value="RING/U-box"/>
    <property type="match status" value="1"/>
</dbReference>
<proteinExistence type="predicted"/>
<dbReference type="InterPro" id="IPR001841">
    <property type="entry name" value="Znf_RING"/>
</dbReference>
<sequence length="211" mass="22432">MNGRDRSRRWSGIKQRLRLKGIGCCGATWGPSPSTLTIMETLQEDEEEEEHHHHQTERGSVGPSSVVGPVQSAAAAIPAPVTGMNLAMALAAERNSRAGRLGGGGETVGPTTEVKSLMTLIEETDGVDWSNRRKRERDQKKGGGGGGAGAGAGAGGDGGDWLCCVCMERIKGAAFIPCGHTFCRVCSREMWLNRGSCPICNRPIVEILDIF</sequence>
<feature type="region of interest" description="Disordered" evidence="2">
    <location>
        <begin position="43"/>
        <end position="67"/>
    </location>
</feature>
<evidence type="ECO:0000313" key="4">
    <source>
        <dbReference type="EMBL" id="PON41645.1"/>
    </source>
</evidence>
<evidence type="ECO:0000256" key="1">
    <source>
        <dbReference type="PROSITE-ProRule" id="PRU00175"/>
    </source>
</evidence>
<feature type="region of interest" description="Disordered" evidence="2">
    <location>
        <begin position="127"/>
        <end position="154"/>
    </location>
</feature>
<feature type="domain" description="RING-type" evidence="3">
    <location>
        <begin position="163"/>
        <end position="201"/>
    </location>
</feature>
<dbReference type="AlphaFoldDB" id="A0A2P5AYM3"/>
<dbReference type="GO" id="GO:0008270">
    <property type="term" value="F:zinc ion binding"/>
    <property type="evidence" value="ECO:0007669"/>
    <property type="project" value="UniProtKB-KW"/>
</dbReference>
<gene>
    <name evidence="4" type="ORF">PanWU01x14_288190</name>
</gene>
<reference evidence="5" key="1">
    <citation type="submission" date="2016-06" db="EMBL/GenBank/DDBJ databases">
        <title>Parallel loss of symbiosis genes in relatives of nitrogen-fixing non-legume Parasponia.</title>
        <authorList>
            <person name="Van Velzen R."/>
            <person name="Holmer R."/>
            <person name="Bu F."/>
            <person name="Rutten L."/>
            <person name="Van Zeijl A."/>
            <person name="Liu W."/>
            <person name="Santuari L."/>
            <person name="Cao Q."/>
            <person name="Sharma T."/>
            <person name="Shen D."/>
            <person name="Roswanjaya Y."/>
            <person name="Wardhani T."/>
            <person name="Kalhor M.S."/>
            <person name="Jansen J."/>
            <person name="Van den Hoogen J."/>
            <person name="Gungor B."/>
            <person name="Hartog M."/>
            <person name="Hontelez J."/>
            <person name="Verver J."/>
            <person name="Yang W.-C."/>
            <person name="Schijlen E."/>
            <person name="Repin R."/>
            <person name="Schilthuizen M."/>
            <person name="Schranz E."/>
            <person name="Heidstra R."/>
            <person name="Miyata K."/>
            <person name="Fedorova E."/>
            <person name="Kohlen W."/>
            <person name="Bisseling T."/>
            <person name="Smit S."/>
            <person name="Geurts R."/>
        </authorList>
    </citation>
    <scope>NUCLEOTIDE SEQUENCE [LARGE SCALE GENOMIC DNA]</scope>
    <source>
        <strain evidence="5">cv. WU1-14</strain>
    </source>
</reference>
<evidence type="ECO:0000313" key="5">
    <source>
        <dbReference type="Proteomes" id="UP000237105"/>
    </source>
</evidence>
<keyword evidence="1" id="KW-0863">Zinc-finger</keyword>
<evidence type="ECO:0000256" key="2">
    <source>
        <dbReference type="SAM" id="MobiDB-lite"/>
    </source>
</evidence>
<comment type="caution">
    <text evidence="4">The sequence shown here is derived from an EMBL/GenBank/DDBJ whole genome shotgun (WGS) entry which is preliminary data.</text>
</comment>
<dbReference type="Gene3D" id="3.30.40.10">
    <property type="entry name" value="Zinc/RING finger domain, C3HC4 (zinc finger)"/>
    <property type="match status" value="1"/>
</dbReference>
<organism evidence="4 5">
    <name type="scientific">Parasponia andersonii</name>
    <name type="common">Sponia andersonii</name>
    <dbReference type="NCBI Taxonomy" id="3476"/>
    <lineage>
        <taxon>Eukaryota</taxon>
        <taxon>Viridiplantae</taxon>
        <taxon>Streptophyta</taxon>
        <taxon>Embryophyta</taxon>
        <taxon>Tracheophyta</taxon>
        <taxon>Spermatophyta</taxon>
        <taxon>Magnoliopsida</taxon>
        <taxon>eudicotyledons</taxon>
        <taxon>Gunneridae</taxon>
        <taxon>Pentapetalae</taxon>
        <taxon>rosids</taxon>
        <taxon>fabids</taxon>
        <taxon>Rosales</taxon>
        <taxon>Cannabaceae</taxon>
        <taxon>Parasponia</taxon>
    </lineage>
</organism>
<protein>
    <submittedName>
        <fullName evidence="4">43kDa postsynaptic protein</fullName>
    </submittedName>
</protein>
<dbReference type="Pfam" id="PF13920">
    <property type="entry name" value="zf-C3HC4_3"/>
    <property type="match status" value="1"/>
</dbReference>
<keyword evidence="5" id="KW-1185">Reference proteome</keyword>
<dbReference type="PROSITE" id="PS50089">
    <property type="entry name" value="ZF_RING_2"/>
    <property type="match status" value="1"/>
</dbReference>
<feature type="compositionally biased region" description="Gly residues" evidence="2">
    <location>
        <begin position="142"/>
        <end position="154"/>
    </location>
</feature>
<evidence type="ECO:0000259" key="3">
    <source>
        <dbReference type="PROSITE" id="PS50089"/>
    </source>
</evidence>
<dbReference type="PANTHER" id="PTHR46629">
    <property type="entry name" value="OS01G0917900 PROTEIN"/>
    <property type="match status" value="1"/>
</dbReference>
<dbReference type="EMBL" id="JXTB01000411">
    <property type="protein sequence ID" value="PON41645.1"/>
    <property type="molecule type" value="Genomic_DNA"/>
</dbReference>
<name>A0A2P5AYM3_PARAD</name>
<dbReference type="OrthoDB" id="1711136at2759"/>
<keyword evidence="1" id="KW-0479">Metal-binding</keyword>
<dbReference type="SMART" id="SM00184">
    <property type="entry name" value="RING"/>
    <property type="match status" value="1"/>
</dbReference>
<accession>A0A2P5AYM3</accession>